<feature type="coiled-coil region" evidence="1">
    <location>
        <begin position="215"/>
        <end position="242"/>
    </location>
</feature>
<dbReference type="SUPFAM" id="SSF52540">
    <property type="entry name" value="P-loop containing nucleoside triphosphate hydrolases"/>
    <property type="match status" value="1"/>
</dbReference>
<keyword evidence="3" id="KW-1185">Reference proteome</keyword>
<dbReference type="Proteomes" id="UP001237011">
    <property type="component" value="Chromosome"/>
</dbReference>
<feature type="coiled-coil region" evidence="1">
    <location>
        <begin position="480"/>
        <end position="507"/>
    </location>
</feature>
<dbReference type="Gene3D" id="3.40.50.300">
    <property type="entry name" value="P-loop containing nucleotide triphosphate hydrolases"/>
    <property type="match status" value="1"/>
</dbReference>
<dbReference type="EMBL" id="CP132191">
    <property type="protein sequence ID" value="WLP85797.1"/>
    <property type="molecule type" value="Genomic_DNA"/>
</dbReference>
<protein>
    <recommendedName>
        <fullName evidence="4">ABC transporter ATP-binding protein</fullName>
    </recommendedName>
</protein>
<reference evidence="2" key="1">
    <citation type="submission" date="2023-08" db="EMBL/GenBank/DDBJ databases">
        <title>Complete genome sequence of Mycoplasma seminis 2200.</title>
        <authorList>
            <person name="Spergser J."/>
        </authorList>
    </citation>
    <scope>NUCLEOTIDE SEQUENCE [LARGE SCALE GENOMIC DNA]</scope>
    <source>
        <strain evidence="2">2200</strain>
    </source>
</reference>
<evidence type="ECO:0000313" key="2">
    <source>
        <dbReference type="EMBL" id="WLP85797.1"/>
    </source>
</evidence>
<organism evidence="2 3">
    <name type="scientific">Mycoplasma seminis</name>
    <dbReference type="NCBI Taxonomy" id="512749"/>
    <lineage>
        <taxon>Bacteria</taxon>
        <taxon>Bacillati</taxon>
        <taxon>Mycoplasmatota</taxon>
        <taxon>Mollicutes</taxon>
        <taxon>Mycoplasmataceae</taxon>
        <taxon>Mycoplasma</taxon>
    </lineage>
</organism>
<keyword evidence="1" id="KW-0175">Coiled coil</keyword>
<dbReference type="NCBIfam" id="NF045976">
    <property type="entry name" value="MAG1360_fam"/>
    <property type="match status" value="1"/>
</dbReference>
<evidence type="ECO:0000256" key="1">
    <source>
        <dbReference type="SAM" id="Coils"/>
    </source>
</evidence>
<dbReference type="InterPro" id="IPR027417">
    <property type="entry name" value="P-loop_NTPase"/>
</dbReference>
<evidence type="ECO:0008006" key="4">
    <source>
        <dbReference type="Google" id="ProtNLM"/>
    </source>
</evidence>
<dbReference type="RefSeq" id="WP_305938221.1">
    <property type="nucleotide sequence ID" value="NZ_CP132191.1"/>
</dbReference>
<gene>
    <name evidence="2" type="ORF">Q8852_01465</name>
</gene>
<proteinExistence type="predicted"/>
<sequence length="819" mass="97020">MSKEHKILRIENIFVNKGYKKSKYTFWPETNISIPCIDLYHGVKTAFYVPDDNRNLVFSKIASFVLHDPNSAVTYFNPHAKSYFDFNKAANFTTKKKELLNKIAYFDISEIINQDDTNIPLYELWKDCLHSITHAANLTNLNRIYSNLDYTLKNIIFNILRLHSSNILDMNNEFLKTFQQATESYLKINNNDVQNKQNTLDNIIFLANNYMISVIKEYFELFKELKNQYRFLESEIQTSNINEQKSFIDEGKIRLAYMNQINNVSLIKVENDLKIRDLKTEINFYENLKNATVKYSKKVMIAEINLIRKEISLLEKKKHFLKNINEEYFDLLKDILIKRKELNIWIFNFDKLKYLNEKQLNNLKNEIDSEINIFINNNFTEIRNKYKNTTVKKIKDFISQEFSFNIKEYITISKNTAEEWNSNIRNNKKAIEAIKNKKYNHISDYKNIVDVHDLEEKIKYAQAELEWSKYSKEKLFNSLLKSKEFKLNRLKSNVKKTQRDISACLDKILKATPNKNEAYFSYILEIEKFKHFISTNWMFNLILLMISYASNKQKANKCLLLNSAAMIRFIESFETSSISIPNYIKPFKDLDVVDKAKIKLTKFSLDKIQILFIQDSLKQINEFEKSEFMRVLFKLIEVNDITTIFISSDLEVIKNSFDYVYFFNDMQLLEGGKVNEVLKKPINPDLKMLLKGKINSLNQQLNRDYVQLFIYPAIYYLDTQPTHFVYCTLNEYQTWTLINTNKLPQKQKEFNNTKLSDTLINDFFQSVFEGDEVILTQENTKFVPEPYDAGDKQFTKEIATEKNKVYVENISPEDIDKLF</sequence>
<name>A0ABY9HB83_9MOLU</name>
<evidence type="ECO:0000313" key="3">
    <source>
        <dbReference type="Proteomes" id="UP001237011"/>
    </source>
</evidence>
<accession>A0ABY9HB83</accession>